<dbReference type="AlphaFoldDB" id="A0A9Q2IEF8"/>
<dbReference type="InterPro" id="IPR004839">
    <property type="entry name" value="Aminotransferase_I/II_large"/>
</dbReference>
<dbReference type="GO" id="GO:0003677">
    <property type="term" value="F:DNA binding"/>
    <property type="evidence" value="ECO:0007669"/>
    <property type="project" value="UniProtKB-KW"/>
</dbReference>
<sequence length="490" mass="53480">MFDITEPLHPGATTADGERISLQKQLKERIRHAILSGFLPPEKELLSSRALSKELGISRNTVVNVYDQLAAEGYILADRQGTRVAALSGSDRVIAPALKLHMSDVKLAERLSPFVDNARSLPADTLLSPGIPALREFPLSAWRRSLDRAARQLLPSSLGYAEPMGERTLREALATHLFIARGVRCEASSIIITEGARQALELCVNLLTDPGDTVWMEDPGYYGARATFNASKLRTVMMAVDEDGMRVPDEAWQTPIPKLVYTSPAHQYPTGAVLSVSRRLALISEAEKTGAWIIEDDYDGDFRHSGSPISCMQGLLENASVLYIGSFSKTMFPSLRVGFVVLPASIIEQAGNILNEVLRNGQHLQQLALADFMKSGEFGRHLGRMRRLYRDRQRILRDALTANFAHDQILGGKSGIHLVLKLASGTDDKRIAELARQKGLGVQALSSYSASTDSASGLVIGYGNTHAEDIPAAVNVLTSLIKLVNGDKVF</sequence>
<gene>
    <name evidence="6" type="ORF">IG609_016050</name>
</gene>
<reference evidence="6 7" key="1">
    <citation type="journal article" date="2021" name="Int. J. Syst. Evol. Microbiol.">
        <title>&lt;i&gt;Pectobacterium quasiaquaticum&lt;/i&gt; sp. nov., isolated from waterways.</title>
        <authorList>
            <person name="Ben Moussa H."/>
            <person name="Pedron J."/>
            <person name="Bertrand C."/>
            <person name="Hecquet A."/>
            <person name="Barny M.A."/>
        </authorList>
    </citation>
    <scope>NUCLEOTIDE SEQUENCE [LARGE SCALE GENOMIC DNA]</scope>
    <source>
        <strain evidence="6 7">A477-S1-J17</strain>
    </source>
</reference>
<dbReference type="InterPro" id="IPR015424">
    <property type="entry name" value="PyrdxlP-dep_Trfase"/>
</dbReference>
<evidence type="ECO:0000256" key="1">
    <source>
        <dbReference type="ARBA" id="ARBA00005384"/>
    </source>
</evidence>
<dbReference type="InterPro" id="IPR015421">
    <property type="entry name" value="PyrdxlP-dep_Trfase_major"/>
</dbReference>
<dbReference type="CDD" id="cd00609">
    <property type="entry name" value="AAT_like"/>
    <property type="match status" value="1"/>
</dbReference>
<dbReference type="PANTHER" id="PTHR46577">
    <property type="entry name" value="HTH-TYPE TRANSCRIPTIONAL REGULATORY PROTEIN GABR"/>
    <property type="match status" value="1"/>
</dbReference>
<evidence type="ECO:0000256" key="4">
    <source>
        <dbReference type="ARBA" id="ARBA00023125"/>
    </source>
</evidence>
<evidence type="ECO:0000256" key="3">
    <source>
        <dbReference type="ARBA" id="ARBA00023015"/>
    </source>
</evidence>
<dbReference type="SMART" id="SM00345">
    <property type="entry name" value="HTH_GNTR"/>
    <property type="match status" value="1"/>
</dbReference>
<keyword evidence="4" id="KW-0238">DNA-binding</keyword>
<dbReference type="InterPro" id="IPR051446">
    <property type="entry name" value="HTH_trans_reg/aminotransferase"/>
</dbReference>
<evidence type="ECO:0000313" key="6">
    <source>
        <dbReference type="EMBL" id="URG48273.1"/>
    </source>
</evidence>
<dbReference type="InterPro" id="IPR000524">
    <property type="entry name" value="Tscrpt_reg_HTH_GntR"/>
</dbReference>
<dbReference type="SUPFAM" id="SSF53383">
    <property type="entry name" value="PLP-dependent transferases"/>
    <property type="match status" value="1"/>
</dbReference>
<dbReference type="EMBL" id="CP065177">
    <property type="protein sequence ID" value="URG48273.1"/>
    <property type="molecule type" value="Genomic_DNA"/>
</dbReference>
<keyword evidence="6" id="KW-0808">Transferase</keyword>
<evidence type="ECO:0000256" key="5">
    <source>
        <dbReference type="ARBA" id="ARBA00023163"/>
    </source>
</evidence>
<dbReference type="Gene3D" id="3.40.640.10">
    <property type="entry name" value="Type I PLP-dependent aspartate aminotransferase-like (Major domain)"/>
    <property type="match status" value="1"/>
</dbReference>
<proteinExistence type="inferred from homology"/>
<dbReference type="SUPFAM" id="SSF46785">
    <property type="entry name" value="Winged helix' DNA-binding domain"/>
    <property type="match status" value="1"/>
</dbReference>
<organism evidence="6 7">
    <name type="scientific">Pectobacterium quasiaquaticum</name>
    <dbReference type="NCBI Taxonomy" id="2774015"/>
    <lineage>
        <taxon>Bacteria</taxon>
        <taxon>Pseudomonadati</taxon>
        <taxon>Pseudomonadota</taxon>
        <taxon>Gammaproteobacteria</taxon>
        <taxon>Enterobacterales</taxon>
        <taxon>Pectobacteriaceae</taxon>
        <taxon>Pectobacterium</taxon>
    </lineage>
</organism>
<evidence type="ECO:0000313" key="7">
    <source>
        <dbReference type="Proteomes" id="UP000806577"/>
    </source>
</evidence>
<dbReference type="InterPro" id="IPR036388">
    <property type="entry name" value="WH-like_DNA-bd_sf"/>
</dbReference>
<dbReference type="PROSITE" id="PS50949">
    <property type="entry name" value="HTH_GNTR"/>
    <property type="match status" value="1"/>
</dbReference>
<dbReference type="CDD" id="cd07377">
    <property type="entry name" value="WHTH_GntR"/>
    <property type="match status" value="1"/>
</dbReference>
<dbReference type="KEGG" id="pqu:IG609_016050"/>
<name>A0A9Q2IEF8_9GAMM</name>
<keyword evidence="5" id="KW-0804">Transcription</keyword>
<dbReference type="Pfam" id="PF00392">
    <property type="entry name" value="GntR"/>
    <property type="match status" value="1"/>
</dbReference>
<keyword evidence="3" id="KW-0805">Transcription regulation</keyword>
<protein>
    <submittedName>
        <fullName evidence="6">PLP-dependent aminotransferase family protein</fullName>
    </submittedName>
</protein>
<keyword evidence="6" id="KW-0032">Aminotransferase</keyword>
<dbReference type="GO" id="GO:0008483">
    <property type="term" value="F:transaminase activity"/>
    <property type="evidence" value="ECO:0007669"/>
    <property type="project" value="UniProtKB-KW"/>
</dbReference>
<dbReference type="PANTHER" id="PTHR46577:SF1">
    <property type="entry name" value="HTH-TYPE TRANSCRIPTIONAL REGULATORY PROTEIN GABR"/>
    <property type="match status" value="1"/>
</dbReference>
<comment type="similarity">
    <text evidence="1">In the C-terminal section; belongs to the class-I pyridoxal-phosphate-dependent aminotransferase family.</text>
</comment>
<dbReference type="Proteomes" id="UP000806577">
    <property type="component" value="Chromosome"/>
</dbReference>
<dbReference type="Gene3D" id="1.10.10.10">
    <property type="entry name" value="Winged helix-like DNA-binding domain superfamily/Winged helix DNA-binding domain"/>
    <property type="match status" value="1"/>
</dbReference>
<dbReference type="GO" id="GO:0003700">
    <property type="term" value="F:DNA-binding transcription factor activity"/>
    <property type="evidence" value="ECO:0007669"/>
    <property type="project" value="InterPro"/>
</dbReference>
<evidence type="ECO:0000256" key="2">
    <source>
        <dbReference type="ARBA" id="ARBA00022898"/>
    </source>
</evidence>
<dbReference type="RefSeq" id="WP_193398377.1">
    <property type="nucleotide sequence ID" value="NZ_CP065177.1"/>
</dbReference>
<keyword evidence="2" id="KW-0663">Pyridoxal phosphate</keyword>
<dbReference type="GO" id="GO:0030170">
    <property type="term" value="F:pyridoxal phosphate binding"/>
    <property type="evidence" value="ECO:0007669"/>
    <property type="project" value="InterPro"/>
</dbReference>
<keyword evidence="7" id="KW-1185">Reference proteome</keyword>
<accession>A0A9Q2IEF8</accession>
<dbReference type="Pfam" id="PF00155">
    <property type="entry name" value="Aminotran_1_2"/>
    <property type="match status" value="1"/>
</dbReference>
<dbReference type="InterPro" id="IPR036390">
    <property type="entry name" value="WH_DNA-bd_sf"/>
</dbReference>